<evidence type="ECO:0000256" key="1">
    <source>
        <dbReference type="ARBA" id="ARBA00008777"/>
    </source>
</evidence>
<evidence type="ECO:0000313" key="7">
    <source>
        <dbReference type="Proteomes" id="UP000199727"/>
    </source>
</evidence>
<dbReference type="Gene3D" id="3.90.1030.10">
    <property type="entry name" value="Ribosomal protein L17"/>
    <property type="match status" value="1"/>
</dbReference>
<evidence type="ECO:0000256" key="2">
    <source>
        <dbReference type="ARBA" id="ARBA00022980"/>
    </source>
</evidence>
<dbReference type="InterPro" id="IPR000456">
    <property type="entry name" value="Ribosomal_bL17"/>
</dbReference>
<dbReference type="InterPro" id="IPR047859">
    <property type="entry name" value="Ribosomal_bL17_CS"/>
</dbReference>
<dbReference type="PANTHER" id="PTHR14413">
    <property type="entry name" value="RIBOSOMAL PROTEIN L17"/>
    <property type="match status" value="1"/>
</dbReference>
<evidence type="ECO:0000256" key="3">
    <source>
        <dbReference type="ARBA" id="ARBA00023274"/>
    </source>
</evidence>
<evidence type="ECO:0000256" key="5">
    <source>
        <dbReference type="SAM" id="MobiDB-lite"/>
    </source>
</evidence>
<gene>
    <name evidence="6" type="ORF">C361_03132</name>
</gene>
<dbReference type="OrthoDB" id="275000at2759"/>
<dbReference type="PROSITE" id="PS01167">
    <property type="entry name" value="RIBOSOMAL_L17"/>
    <property type="match status" value="1"/>
</dbReference>
<dbReference type="GO" id="GO:0005762">
    <property type="term" value="C:mitochondrial large ribosomal subunit"/>
    <property type="evidence" value="ECO:0007669"/>
    <property type="project" value="TreeGrafter"/>
</dbReference>
<evidence type="ECO:0000256" key="4">
    <source>
        <dbReference type="RuleBase" id="RU000660"/>
    </source>
</evidence>
<keyword evidence="3 4" id="KW-0687">Ribonucleoprotein</keyword>
<comment type="caution">
    <text evidence="6">The sequence shown here is derived from an EMBL/GenBank/DDBJ whole genome shotgun (WGS) entry which is preliminary data.</text>
</comment>
<dbReference type="Proteomes" id="UP000199727">
    <property type="component" value="Unassembled WGS sequence"/>
</dbReference>
<name>A0A854QDA2_CRYNE</name>
<dbReference type="InterPro" id="IPR036373">
    <property type="entry name" value="Ribosomal_bL17_sf"/>
</dbReference>
<dbReference type="EMBL" id="AMKT01000040">
    <property type="protein sequence ID" value="OXG22469.1"/>
    <property type="molecule type" value="Genomic_DNA"/>
</dbReference>
<dbReference type="PANTHER" id="PTHR14413:SF16">
    <property type="entry name" value="LARGE RIBOSOMAL SUBUNIT PROTEIN BL17M"/>
    <property type="match status" value="1"/>
</dbReference>
<accession>A0A854QDA2</accession>
<keyword evidence="2 4" id="KW-0689">Ribosomal protein</keyword>
<evidence type="ECO:0000313" key="6">
    <source>
        <dbReference type="EMBL" id="OXG22469.1"/>
    </source>
</evidence>
<dbReference type="Pfam" id="PF01196">
    <property type="entry name" value="Ribosomal_L17"/>
    <property type="match status" value="1"/>
</dbReference>
<sequence>MMSPHEVTIPIYIISPKFPAVALRPWPVFATNSITVLYIVHGTFTFISTPTLLKMKHGIHQRKLGRMPAHRIALLRNLVSALLHHESIKTTLPKAKEAAKMAEKIITLGKKGTNQAKSKATAYLMPAHHAPSSSYTPSPSNPTPTLPPLAHPQSLDPETFTPPTSLLPKLFTTLATRYAARPGGYTRIHKFGRRPGDNAPHAILTLVDGPRDLKFEMTARTAGKESLDAMDSWEQIESSVDEWEGLSEKTKRDVAKVLRYRSEDDKKLFKAKATEFSDLVTVEDSAYGGVRKPALDLQKPSFRAPSLNHPRSGKHVHAGERLSGMSVAHTGLGLARGALARSKSGKSGLDRTPLLWGQSNRLDGVKGEVVTSNADA</sequence>
<dbReference type="GO" id="GO:0006412">
    <property type="term" value="P:translation"/>
    <property type="evidence" value="ECO:0007669"/>
    <property type="project" value="InterPro"/>
</dbReference>
<dbReference type="SUPFAM" id="SSF64263">
    <property type="entry name" value="Prokaryotic ribosomal protein L17"/>
    <property type="match status" value="1"/>
</dbReference>
<dbReference type="GO" id="GO:0003735">
    <property type="term" value="F:structural constituent of ribosome"/>
    <property type="evidence" value="ECO:0007669"/>
    <property type="project" value="InterPro"/>
</dbReference>
<dbReference type="AlphaFoldDB" id="A0A854QDA2"/>
<organism evidence="6 7">
    <name type="scientific">Cryptococcus neoformans Tu259-1</name>
    <dbReference type="NCBI Taxonomy" id="1230072"/>
    <lineage>
        <taxon>Eukaryota</taxon>
        <taxon>Fungi</taxon>
        <taxon>Dikarya</taxon>
        <taxon>Basidiomycota</taxon>
        <taxon>Agaricomycotina</taxon>
        <taxon>Tremellomycetes</taxon>
        <taxon>Tremellales</taxon>
        <taxon>Cryptococcaceae</taxon>
        <taxon>Cryptococcus</taxon>
        <taxon>Cryptococcus neoformans species complex</taxon>
    </lineage>
</organism>
<feature type="region of interest" description="Disordered" evidence="5">
    <location>
        <begin position="128"/>
        <end position="163"/>
    </location>
</feature>
<proteinExistence type="inferred from homology"/>
<feature type="compositionally biased region" description="Pro residues" evidence="5">
    <location>
        <begin position="139"/>
        <end position="150"/>
    </location>
</feature>
<protein>
    <submittedName>
        <fullName evidence="6">Ribosomal protein L17</fullName>
    </submittedName>
</protein>
<reference evidence="6 7" key="1">
    <citation type="submission" date="2017-06" db="EMBL/GenBank/DDBJ databases">
        <title>Global population genomics of the pathogenic fungus Cryptococcus neoformans var. grubii.</title>
        <authorList>
            <person name="Cuomo C."/>
            <person name="Litvintseva A."/>
            <person name="Chen Y."/>
            <person name="Young S."/>
            <person name="Zeng Q."/>
            <person name="Chapman S."/>
            <person name="Gujja S."/>
            <person name="Saif S."/>
            <person name="Birren B."/>
        </authorList>
    </citation>
    <scope>NUCLEOTIDE SEQUENCE [LARGE SCALE GENOMIC DNA]</scope>
    <source>
        <strain evidence="6 7">Tu259-1</strain>
    </source>
</reference>
<comment type="similarity">
    <text evidence="1 4">Belongs to the bacterial ribosomal protein bL17 family.</text>
</comment>
<dbReference type="NCBIfam" id="TIGR00059">
    <property type="entry name" value="L17"/>
    <property type="match status" value="1"/>
</dbReference>